<dbReference type="PROSITE" id="PS00356">
    <property type="entry name" value="HTH_LACI_1"/>
    <property type="match status" value="1"/>
</dbReference>
<keyword evidence="4" id="KW-0804">Transcription</keyword>
<protein>
    <submittedName>
        <fullName evidence="7">LacI family transcriptional regulator</fullName>
    </submittedName>
</protein>
<dbReference type="SUPFAM" id="SSF47413">
    <property type="entry name" value="lambda repressor-like DNA-binding domains"/>
    <property type="match status" value="1"/>
</dbReference>
<proteinExistence type="predicted"/>
<keyword evidence="3" id="KW-0238">DNA-binding</keyword>
<dbReference type="Gene3D" id="3.40.50.2300">
    <property type="match status" value="2"/>
</dbReference>
<dbReference type="Gene3D" id="1.10.260.40">
    <property type="entry name" value="lambda repressor-like DNA-binding domains"/>
    <property type="match status" value="1"/>
</dbReference>
<dbReference type="InterPro" id="IPR000843">
    <property type="entry name" value="HTH_LacI"/>
</dbReference>
<dbReference type="PROSITE" id="PS50932">
    <property type="entry name" value="HTH_LACI_2"/>
    <property type="match status" value="1"/>
</dbReference>
<organism evidence="7 8">
    <name type="scientific">Halalkalibacter oceani</name>
    <dbReference type="NCBI Taxonomy" id="1653776"/>
    <lineage>
        <taxon>Bacteria</taxon>
        <taxon>Bacillati</taxon>
        <taxon>Bacillota</taxon>
        <taxon>Bacilli</taxon>
        <taxon>Bacillales</taxon>
        <taxon>Bacillaceae</taxon>
        <taxon>Halalkalibacter</taxon>
    </lineage>
</organism>
<keyword evidence="1" id="KW-0678">Repressor</keyword>
<dbReference type="AlphaFoldDB" id="A0A9X2DTR2"/>
<feature type="domain" description="HTH lacI-type" evidence="5">
    <location>
        <begin position="3"/>
        <end position="57"/>
    </location>
</feature>
<dbReference type="GO" id="GO:0003700">
    <property type="term" value="F:DNA-binding transcription factor activity"/>
    <property type="evidence" value="ECO:0007669"/>
    <property type="project" value="TreeGrafter"/>
</dbReference>
<keyword evidence="8" id="KW-1185">Reference proteome</keyword>
<dbReference type="InterPro" id="IPR001761">
    <property type="entry name" value="Peripla_BP/Lac1_sug-bd_dom"/>
</dbReference>
<dbReference type="PANTHER" id="PTHR30146">
    <property type="entry name" value="LACI-RELATED TRANSCRIPTIONAL REPRESSOR"/>
    <property type="match status" value="1"/>
</dbReference>
<dbReference type="PANTHER" id="PTHR30146:SF148">
    <property type="entry name" value="HTH-TYPE TRANSCRIPTIONAL REPRESSOR PURR-RELATED"/>
    <property type="match status" value="1"/>
</dbReference>
<dbReference type="Proteomes" id="UP001139179">
    <property type="component" value="Unassembled WGS sequence"/>
</dbReference>
<dbReference type="GO" id="GO:0000976">
    <property type="term" value="F:transcription cis-regulatory region binding"/>
    <property type="evidence" value="ECO:0007669"/>
    <property type="project" value="TreeGrafter"/>
</dbReference>
<evidence type="ECO:0000256" key="1">
    <source>
        <dbReference type="ARBA" id="ARBA00022491"/>
    </source>
</evidence>
<evidence type="ECO:0000256" key="2">
    <source>
        <dbReference type="ARBA" id="ARBA00023015"/>
    </source>
</evidence>
<reference evidence="7" key="1">
    <citation type="submission" date="2022-05" db="EMBL/GenBank/DDBJ databases">
        <title>Comparative Genomics of Spacecraft Associated Microbes.</title>
        <authorList>
            <person name="Tran M.T."/>
            <person name="Wright A."/>
            <person name="Seuylemezian A."/>
            <person name="Eisen J."/>
            <person name="Coil D."/>
        </authorList>
    </citation>
    <scope>NUCLEOTIDE SEQUENCE</scope>
    <source>
        <strain evidence="7">214.1.1</strain>
    </source>
</reference>
<dbReference type="Pfam" id="PF00532">
    <property type="entry name" value="Peripla_BP_1"/>
    <property type="match status" value="1"/>
</dbReference>
<evidence type="ECO:0000313" key="7">
    <source>
        <dbReference type="EMBL" id="MCM3715360.1"/>
    </source>
</evidence>
<dbReference type="PROSITE" id="PS50943">
    <property type="entry name" value="HTH_CROC1"/>
    <property type="match status" value="1"/>
</dbReference>
<comment type="caution">
    <text evidence="7">The sequence shown here is derived from an EMBL/GenBank/DDBJ whole genome shotgun (WGS) entry which is preliminary data.</text>
</comment>
<feature type="domain" description="HTH cro/C1-type" evidence="6">
    <location>
        <begin position="2"/>
        <end position="47"/>
    </location>
</feature>
<dbReference type="SUPFAM" id="SSF53822">
    <property type="entry name" value="Periplasmic binding protein-like I"/>
    <property type="match status" value="1"/>
</dbReference>
<dbReference type="CDD" id="cd06267">
    <property type="entry name" value="PBP1_LacI_sugar_binding-like"/>
    <property type="match status" value="1"/>
</dbReference>
<dbReference type="InterPro" id="IPR010982">
    <property type="entry name" value="Lambda_DNA-bd_dom_sf"/>
</dbReference>
<dbReference type="Pfam" id="PF00356">
    <property type="entry name" value="LacI"/>
    <property type="match status" value="1"/>
</dbReference>
<sequence>MKVTMKDIAKEANVSVATVSRVINGTKPTSEETYKKIMDVIKKYNYVPNSSAQNLRQKNTKTAALIVSSFPDSYITNITKAVGQRAREYGYRLLFIDTNEQADYEQESIQLLTSSQMVDGLILSPTSNNIDYLQPLIDKQFPIVLVNRYDPKLETIPRVTADDYQAGFDATNHLLSHGHKHIGVVYNFPNVTTTIDRLNGYKEALQLAGIPYREDYFAQGFGTVEGGMRATERLLKSKPEVTALFIQSDLMTIGAISALKNLSLKWPDDISLIGFGDFEASEIIEPPITNVNLPPDTIGKTAFDALLNKMSNPQYNRHIQLPTSLIVRKSCGSH</sequence>
<dbReference type="EMBL" id="JAMBOL010000014">
    <property type="protein sequence ID" value="MCM3715360.1"/>
    <property type="molecule type" value="Genomic_DNA"/>
</dbReference>
<evidence type="ECO:0000256" key="3">
    <source>
        <dbReference type="ARBA" id="ARBA00023125"/>
    </source>
</evidence>
<gene>
    <name evidence="7" type="ORF">M3202_14910</name>
</gene>
<accession>A0A9X2DTR2</accession>
<evidence type="ECO:0000259" key="6">
    <source>
        <dbReference type="PROSITE" id="PS50943"/>
    </source>
</evidence>
<evidence type="ECO:0000259" key="5">
    <source>
        <dbReference type="PROSITE" id="PS50932"/>
    </source>
</evidence>
<evidence type="ECO:0000256" key="4">
    <source>
        <dbReference type="ARBA" id="ARBA00023163"/>
    </source>
</evidence>
<dbReference type="InterPro" id="IPR001387">
    <property type="entry name" value="Cro/C1-type_HTH"/>
</dbReference>
<keyword evidence="2" id="KW-0805">Transcription regulation</keyword>
<dbReference type="InterPro" id="IPR028082">
    <property type="entry name" value="Peripla_BP_I"/>
</dbReference>
<dbReference type="PRINTS" id="PR00036">
    <property type="entry name" value="HTHLACI"/>
</dbReference>
<dbReference type="RefSeq" id="WP_251224113.1">
    <property type="nucleotide sequence ID" value="NZ_JAMBOL010000014.1"/>
</dbReference>
<name>A0A9X2DTR2_9BACI</name>
<dbReference type="SMART" id="SM00354">
    <property type="entry name" value="HTH_LACI"/>
    <property type="match status" value="1"/>
</dbReference>
<evidence type="ECO:0000313" key="8">
    <source>
        <dbReference type="Proteomes" id="UP001139179"/>
    </source>
</evidence>
<dbReference type="CDD" id="cd01392">
    <property type="entry name" value="HTH_LacI"/>
    <property type="match status" value="1"/>
</dbReference>